<comment type="pathway">
    <text evidence="1">Metabolic intermediate biosynthesis; chorismate biosynthesis; chorismate from D-erythrose 4-phosphate and phosphoenolpyruvate: step 4/7.</text>
</comment>
<dbReference type="GO" id="GO:0005829">
    <property type="term" value="C:cytosol"/>
    <property type="evidence" value="ECO:0007669"/>
    <property type="project" value="TreeGrafter"/>
</dbReference>
<evidence type="ECO:0000256" key="2">
    <source>
        <dbReference type="ARBA" id="ARBA00012962"/>
    </source>
</evidence>
<dbReference type="Proteomes" id="UP000029914">
    <property type="component" value="Chromosome"/>
</dbReference>
<organism evidence="8 9">
    <name type="scientific">Corynebacterium doosanense CAU 212 = DSM 45436</name>
    <dbReference type="NCBI Taxonomy" id="558173"/>
    <lineage>
        <taxon>Bacteria</taxon>
        <taxon>Bacillati</taxon>
        <taxon>Actinomycetota</taxon>
        <taxon>Actinomycetes</taxon>
        <taxon>Mycobacteriales</taxon>
        <taxon>Corynebacteriaceae</taxon>
        <taxon>Corynebacterium</taxon>
    </lineage>
</organism>
<dbReference type="AlphaFoldDB" id="A0A097IGC1"/>
<feature type="domain" description="SDH C-terminal" evidence="7">
    <location>
        <begin position="237"/>
        <end position="267"/>
    </location>
</feature>
<name>A0A097IGC1_9CORY</name>
<dbReference type="KEGG" id="cdo:CDOO_07820"/>
<dbReference type="GO" id="GO:0019632">
    <property type="term" value="P:shikimate metabolic process"/>
    <property type="evidence" value="ECO:0007669"/>
    <property type="project" value="TreeGrafter"/>
</dbReference>
<sequence>MRHRAAVLGSPIEHSRSPVMHNSGYRALGLDDWEYSRIEVDAAGLAATVRGADPSFVGFSVTMPGKFAALELADEVSERARLIGSANTLVRRGAGWFADNTDVDGVTGALSELFRGDLSRVTSAVIIGAGGTARPALWALADAGVTDITVLNRSDRSAELGDLVAHRGLNVTYVDFSADLLSLSRANDLIVSTVPSAGLAGHESSLGHAPILDVIYDPWPTPLTVSAASNGYPTVGGHVMLAHQAYPQFELFTGRAAPYPQMWDALLLSLAQVS</sequence>
<dbReference type="eggNOG" id="COG0169">
    <property type="taxonomic scope" value="Bacteria"/>
</dbReference>
<keyword evidence="9" id="KW-1185">Reference proteome</keyword>
<dbReference type="InterPro" id="IPR010110">
    <property type="entry name" value="Shikimate_DH_AroM-type"/>
</dbReference>
<evidence type="ECO:0000256" key="4">
    <source>
        <dbReference type="ARBA" id="ARBA00049442"/>
    </source>
</evidence>
<dbReference type="InterPro" id="IPR041121">
    <property type="entry name" value="SDH_C"/>
</dbReference>
<proteinExistence type="predicted"/>
<evidence type="ECO:0000313" key="8">
    <source>
        <dbReference type="EMBL" id="AIT61180.1"/>
    </source>
</evidence>
<reference evidence="8 9" key="1">
    <citation type="submission" date="2013-09" db="EMBL/GenBank/DDBJ databases">
        <title>Complete genome sequence of Corynebacterium doosanense CAU 212(T) (=DSM 45436(T)), isolated from activated sludge.</title>
        <authorList>
            <person name="Schaffert L."/>
            <person name="Albersmeier A."/>
            <person name="Kalinowski J."/>
            <person name="Ruckert C."/>
        </authorList>
    </citation>
    <scope>NUCLEOTIDE SEQUENCE [LARGE SCALE GENOMIC DNA]</scope>
    <source>
        <strain evidence="8 9">CAU 212</strain>
    </source>
</reference>
<dbReference type="PANTHER" id="PTHR21089:SF1">
    <property type="entry name" value="BIFUNCTIONAL 3-DEHYDROQUINATE DEHYDRATASE_SHIKIMATE DEHYDROGENASE, CHLOROPLASTIC"/>
    <property type="match status" value="1"/>
</dbReference>
<dbReference type="UniPathway" id="UPA00053">
    <property type="reaction ID" value="UER00087"/>
</dbReference>
<dbReference type="Gene3D" id="3.40.50.10860">
    <property type="entry name" value="Leucine Dehydrogenase, chain A, domain 1"/>
    <property type="match status" value="1"/>
</dbReference>
<evidence type="ECO:0000259" key="5">
    <source>
        <dbReference type="Pfam" id="PF01488"/>
    </source>
</evidence>
<dbReference type="InterPro" id="IPR046346">
    <property type="entry name" value="Aminoacid_DH-like_N_sf"/>
</dbReference>
<comment type="catalytic activity">
    <reaction evidence="4">
        <text>shikimate + NADP(+) = 3-dehydroshikimate + NADPH + H(+)</text>
        <dbReference type="Rhea" id="RHEA:17737"/>
        <dbReference type="ChEBI" id="CHEBI:15378"/>
        <dbReference type="ChEBI" id="CHEBI:16630"/>
        <dbReference type="ChEBI" id="CHEBI:36208"/>
        <dbReference type="ChEBI" id="CHEBI:57783"/>
        <dbReference type="ChEBI" id="CHEBI:58349"/>
        <dbReference type="EC" id="1.1.1.25"/>
    </reaction>
</comment>
<gene>
    <name evidence="8" type="ORF">CDOO_07820</name>
</gene>
<dbReference type="GO" id="GO:0004764">
    <property type="term" value="F:shikimate 3-dehydrogenase (NADP+) activity"/>
    <property type="evidence" value="ECO:0007669"/>
    <property type="project" value="UniProtKB-EC"/>
</dbReference>
<dbReference type="EC" id="1.1.1.25" evidence="2"/>
<dbReference type="InterPro" id="IPR013708">
    <property type="entry name" value="Shikimate_DH-bd_N"/>
</dbReference>
<dbReference type="EMBL" id="CP006764">
    <property type="protein sequence ID" value="AIT61180.1"/>
    <property type="molecule type" value="Genomic_DNA"/>
</dbReference>
<dbReference type="Pfam" id="PF08501">
    <property type="entry name" value="Shikimate_dh_N"/>
    <property type="match status" value="1"/>
</dbReference>
<dbReference type="SUPFAM" id="SSF51735">
    <property type="entry name" value="NAD(P)-binding Rossmann-fold domains"/>
    <property type="match status" value="1"/>
</dbReference>
<dbReference type="Pfam" id="PF18317">
    <property type="entry name" value="SDH_C"/>
    <property type="match status" value="1"/>
</dbReference>
<dbReference type="GO" id="GO:0009073">
    <property type="term" value="P:aromatic amino acid family biosynthetic process"/>
    <property type="evidence" value="ECO:0007669"/>
    <property type="project" value="UniProtKB-KW"/>
</dbReference>
<dbReference type="GO" id="GO:0050661">
    <property type="term" value="F:NADP binding"/>
    <property type="evidence" value="ECO:0007669"/>
    <property type="project" value="TreeGrafter"/>
</dbReference>
<dbReference type="HOGENOM" id="CLU_044063_0_0_11"/>
<evidence type="ECO:0000256" key="3">
    <source>
        <dbReference type="ARBA" id="ARBA00023141"/>
    </source>
</evidence>
<dbReference type="GO" id="GO:0009423">
    <property type="term" value="P:chorismate biosynthetic process"/>
    <property type="evidence" value="ECO:0007669"/>
    <property type="project" value="UniProtKB-UniPathway"/>
</dbReference>
<dbReference type="CDD" id="cd01065">
    <property type="entry name" value="NAD_bind_Shikimate_DH"/>
    <property type="match status" value="1"/>
</dbReference>
<dbReference type="InterPro" id="IPR036291">
    <property type="entry name" value="NAD(P)-bd_dom_sf"/>
</dbReference>
<feature type="domain" description="Quinate/shikimate 5-dehydrogenase/glutamyl-tRNA reductase" evidence="5">
    <location>
        <begin position="122"/>
        <end position="196"/>
    </location>
</feature>
<dbReference type="InterPro" id="IPR022893">
    <property type="entry name" value="Shikimate_DH_fam"/>
</dbReference>
<evidence type="ECO:0000256" key="1">
    <source>
        <dbReference type="ARBA" id="ARBA00004871"/>
    </source>
</evidence>
<keyword evidence="3" id="KW-0028">Amino-acid biosynthesis</keyword>
<keyword evidence="3" id="KW-0057">Aromatic amino acid biosynthesis</keyword>
<dbReference type="NCBIfam" id="TIGR01809">
    <property type="entry name" value="Shik-DH-AROM"/>
    <property type="match status" value="1"/>
</dbReference>
<dbReference type="SUPFAM" id="SSF53223">
    <property type="entry name" value="Aminoacid dehydrogenase-like, N-terminal domain"/>
    <property type="match status" value="1"/>
</dbReference>
<dbReference type="Pfam" id="PF01488">
    <property type="entry name" value="Shikimate_DH"/>
    <property type="match status" value="1"/>
</dbReference>
<dbReference type="STRING" id="558173.CDOO_07820"/>
<accession>A0A097IGC1</accession>
<dbReference type="NCBIfam" id="NF001311">
    <property type="entry name" value="PRK00258.1-3"/>
    <property type="match status" value="1"/>
</dbReference>
<evidence type="ECO:0000313" key="9">
    <source>
        <dbReference type="Proteomes" id="UP000029914"/>
    </source>
</evidence>
<dbReference type="InterPro" id="IPR006151">
    <property type="entry name" value="Shikm_DH/Glu-tRNA_Rdtase"/>
</dbReference>
<protein>
    <recommendedName>
        <fullName evidence="2">shikimate dehydrogenase (NADP(+))</fullName>
        <ecNumber evidence="2">1.1.1.25</ecNumber>
    </recommendedName>
</protein>
<evidence type="ECO:0000259" key="7">
    <source>
        <dbReference type="Pfam" id="PF18317"/>
    </source>
</evidence>
<feature type="domain" description="Shikimate dehydrogenase substrate binding N-terminal" evidence="6">
    <location>
        <begin position="7"/>
        <end position="89"/>
    </location>
</feature>
<evidence type="ECO:0000259" key="6">
    <source>
        <dbReference type="Pfam" id="PF08501"/>
    </source>
</evidence>
<dbReference type="PANTHER" id="PTHR21089">
    <property type="entry name" value="SHIKIMATE DEHYDROGENASE"/>
    <property type="match status" value="1"/>
</dbReference>
<dbReference type="Gene3D" id="3.40.50.720">
    <property type="entry name" value="NAD(P)-binding Rossmann-like Domain"/>
    <property type="match status" value="1"/>
</dbReference>